<feature type="chain" id="PRO_5042064467" evidence="2">
    <location>
        <begin position="18"/>
        <end position="266"/>
    </location>
</feature>
<accession>A0AAD5UGW3</accession>
<evidence type="ECO:0000256" key="1">
    <source>
        <dbReference type="SAM" id="Phobius"/>
    </source>
</evidence>
<keyword evidence="1" id="KW-0812">Transmembrane</keyword>
<evidence type="ECO:0000313" key="3">
    <source>
        <dbReference type="EMBL" id="KAJ3257344.1"/>
    </source>
</evidence>
<dbReference type="Proteomes" id="UP001210925">
    <property type="component" value="Unassembled WGS sequence"/>
</dbReference>
<feature type="transmembrane region" description="Helical" evidence="1">
    <location>
        <begin position="102"/>
        <end position="122"/>
    </location>
</feature>
<protein>
    <submittedName>
        <fullName evidence="3">Uncharacterized protein</fullName>
    </submittedName>
</protein>
<sequence length="266" mass="29791">MAVFYSLSLLILGYTLSNCKFWGGNAGGILNVLILTTIAAQSLYITSLLVLASGVESGQALPIQILGNLCDIVNTCCLEFAYIIRLKVCIGNKQEQKFTNLLWVYPVIYPIADIVSIVGYFNHGMADISTFAWTITNIGLLVQESIVHGWFFKEMICLCKIDKNSRSFWWMITIQLVYMFGFLGSLTCSMVYENPLATELIFFFWSINIALIYPIMKELLKARVTRSSSHNEKYCSADVVTSPCAVYSTPRSYPASNLLNIAEFGH</sequence>
<proteinExistence type="predicted"/>
<evidence type="ECO:0000256" key="2">
    <source>
        <dbReference type="SAM" id="SignalP"/>
    </source>
</evidence>
<name>A0AAD5UGW3_9FUNG</name>
<comment type="caution">
    <text evidence="3">The sequence shown here is derived from an EMBL/GenBank/DDBJ whole genome shotgun (WGS) entry which is preliminary data.</text>
</comment>
<feature type="transmembrane region" description="Helical" evidence="1">
    <location>
        <begin position="198"/>
        <end position="216"/>
    </location>
</feature>
<keyword evidence="4" id="KW-1185">Reference proteome</keyword>
<keyword evidence="1" id="KW-1133">Transmembrane helix</keyword>
<feature type="transmembrane region" description="Helical" evidence="1">
    <location>
        <begin position="27"/>
        <end position="51"/>
    </location>
</feature>
<feature type="signal peptide" evidence="2">
    <location>
        <begin position="1"/>
        <end position="17"/>
    </location>
</feature>
<dbReference type="EMBL" id="JADGKB010000039">
    <property type="protein sequence ID" value="KAJ3257344.1"/>
    <property type="molecule type" value="Genomic_DNA"/>
</dbReference>
<feature type="transmembrane region" description="Helical" evidence="1">
    <location>
        <begin position="168"/>
        <end position="192"/>
    </location>
</feature>
<reference evidence="3" key="1">
    <citation type="submission" date="2020-05" db="EMBL/GenBank/DDBJ databases">
        <title>Phylogenomic resolution of chytrid fungi.</title>
        <authorList>
            <person name="Stajich J.E."/>
            <person name="Amses K."/>
            <person name="Simmons R."/>
            <person name="Seto K."/>
            <person name="Myers J."/>
            <person name="Bonds A."/>
            <person name="Quandt C.A."/>
            <person name="Barry K."/>
            <person name="Liu P."/>
            <person name="Grigoriev I."/>
            <person name="Longcore J.E."/>
            <person name="James T.Y."/>
        </authorList>
    </citation>
    <scope>NUCLEOTIDE SEQUENCE</scope>
    <source>
        <strain evidence="3">PLAUS21</strain>
    </source>
</reference>
<evidence type="ECO:0000313" key="4">
    <source>
        <dbReference type="Proteomes" id="UP001210925"/>
    </source>
</evidence>
<keyword evidence="2" id="KW-0732">Signal</keyword>
<dbReference type="AlphaFoldDB" id="A0AAD5UGW3"/>
<gene>
    <name evidence="3" type="ORF">HK103_004564</name>
</gene>
<organism evidence="3 4">
    <name type="scientific">Boothiomyces macroporosus</name>
    <dbReference type="NCBI Taxonomy" id="261099"/>
    <lineage>
        <taxon>Eukaryota</taxon>
        <taxon>Fungi</taxon>
        <taxon>Fungi incertae sedis</taxon>
        <taxon>Chytridiomycota</taxon>
        <taxon>Chytridiomycota incertae sedis</taxon>
        <taxon>Chytridiomycetes</taxon>
        <taxon>Rhizophydiales</taxon>
        <taxon>Terramycetaceae</taxon>
        <taxon>Boothiomyces</taxon>
    </lineage>
</organism>
<keyword evidence="1" id="KW-0472">Membrane</keyword>
<feature type="transmembrane region" description="Helical" evidence="1">
    <location>
        <begin position="128"/>
        <end position="147"/>
    </location>
</feature>